<comment type="caution">
    <text evidence="1">The sequence shown here is derived from an EMBL/GenBank/DDBJ whole genome shotgun (WGS) entry which is preliminary data.</text>
</comment>
<dbReference type="AlphaFoldDB" id="J9FED7"/>
<evidence type="ECO:0000313" key="2">
    <source>
        <dbReference type="Proteomes" id="UP000004810"/>
    </source>
</evidence>
<accession>J9FED7</accession>
<name>J9FED7_WUCBA</name>
<gene>
    <name evidence="1" type="ORF">WUBG_03369</name>
</gene>
<organism evidence="1 2">
    <name type="scientific">Wuchereria bancrofti</name>
    <dbReference type="NCBI Taxonomy" id="6293"/>
    <lineage>
        <taxon>Eukaryota</taxon>
        <taxon>Metazoa</taxon>
        <taxon>Ecdysozoa</taxon>
        <taxon>Nematoda</taxon>
        <taxon>Chromadorea</taxon>
        <taxon>Rhabditida</taxon>
        <taxon>Spirurina</taxon>
        <taxon>Spiruromorpha</taxon>
        <taxon>Filarioidea</taxon>
        <taxon>Onchocercidae</taxon>
        <taxon>Wuchereria</taxon>
    </lineage>
</organism>
<proteinExistence type="predicted"/>
<dbReference type="Proteomes" id="UP000004810">
    <property type="component" value="Unassembled WGS sequence"/>
</dbReference>
<protein>
    <submittedName>
        <fullName evidence="1">Zinc finger protein</fullName>
    </submittedName>
</protein>
<reference evidence="2" key="1">
    <citation type="submission" date="2012-08" db="EMBL/GenBank/DDBJ databases">
        <title>The Genome Sequence of Wuchereria bancrofti.</title>
        <authorList>
            <person name="Nutman T.B."/>
            <person name="Fink D.L."/>
            <person name="Russ C."/>
            <person name="Young S."/>
            <person name="Zeng Q."/>
            <person name="Koehrsen M."/>
            <person name="Alvarado L."/>
            <person name="Berlin A."/>
            <person name="Chapman S.B."/>
            <person name="Chen Z."/>
            <person name="Freedman E."/>
            <person name="Gellesch M."/>
            <person name="Goldberg J."/>
            <person name="Griggs A."/>
            <person name="Gujja S."/>
            <person name="Heilman E.R."/>
            <person name="Heiman D."/>
            <person name="Hepburn T."/>
            <person name="Howarth C."/>
            <person name="Jen D."/>
            <person name="Larson L."/>
            <person name="Lewis B."/>
            <person name="Mehta T."/>
            <person name="Park D."/>
            <person name="Pearson M."/>
            <person name="Roberts A."/>
            <person name="Saif S."/>
            <person name="Shea T."/>
            <person name="Shenoy N."/>
            <person name="Sisk P."/>
            <person name="Stolte C."/>
            <person name="Sykes S."/>
            <person name="Walk T."/>
            <person name="White J."/>
            <person name="Yandava C."/>
            <person name="Haas B."/>
            <person name="Henn M.R."/>
            <person name="Nusbaum C."/>
            <person name="Birren B."/>
        </authorList>
    </citation>
    <scope>NUCLEOTIDE SEQUENCE [LARGE SCALE GENOMIC DNA]</scope>
    <source>
        <strain evidence="2">NA</strain>
    </source>
</reference>
<sequence length="213" mass="24214">MKNLRYKWHQWRSVTEKRELVLRTRTIQILVSATHEVLAAATPKEFHPADLGDLPEQLRRELQVPQAEPHTVVQEQGNNNIGNSVWYLQQAVRNIKRVAYSRLENAQAGRIVKGCRWFLRLLSPGFTAAQKTAAVEHHALDWYPRAYAAIINEGQVKRPRFDLMGEKRMFITSSFQANDNIGHSSRGQIVATCSNFLCSINGGLPRGLLDSKN</sequence>
<evidence type="ECO:0000313" key="1">
    <source>
        <dbReference type="EMBL" id="EJW85719.1"/>
    </source>
</evidence>
<dbReference type="EMBL" id="ADBV01001023">
    <property type="protein sequence ID" value="EJW85719.1"/>
    <property type="molecule type" value="Genomic_DNA"/>
</dbReference>